<sequence length="145" mass="16265">MPPEGQSICLNRRRQVDISESRQPQPTPSADRWPQSKSRGQLPRLIGLHVVLLTRRNEATQSTESAGKWENTCVCVYRAAVPTETCLDTATFNRVDENAVEYVAGVMGPWQRSPGRHSQILMGLFNKYRLGIRTSLGIENTLKGE</sequence>
<protein>
    <submittedName>
        <fullName evidence="2">Uncharacterized protein</fullName>
    </submittedName>
</protein>
<evidence type="ECO:0000256" key="1">
    <source>
        <dbReference type="SAM" id="MobiDB-lite"/>
    </source>
</evidence>
<dbReference type="Proteomes" id="UP000784294">
    <property type="component" value="Unassembled WGS sequence"/>
</dbReference>
<keyword evidence="3" id="KW-1185">Reference proteome</keyword>
<name>A0A3S5AJK2_9PLAT</name>
<dbReference type="AlphaFoldDB" id="A0A3S5AJK2"/>
<dbReference type="EMBL" id="CAAALY010117616">
    <property type="protein sequence ID" value="VEL30992.1"/>
    <property type="molecule type" value="Genomic_DNA"/>
</dbReference>
<comment type="caution">
    <text evidence="2">The sequence shown here is derived from an EMBL/GenBank/DDBJ whole genome shotgun (WGS) entry which is preliminary data.</text>
</comment>
<reference evidence="2" key="1">
    <citation type="submission" date="2018-11" db="EMBL/GenBank/DDBJ databases">
        <authorList>
            <consortium name="Pathogen Informatics"/>
        </authorList>
    </citation>
    <scope>NUCLEOTIDE SEQUENCE</scope>
</reference>
<evidence type="ECO:0000313" key="2">
    <source>
        <dbReference type="EMBL" id="VEL30992.1"/>
    </source>
</evidence>
<organism evidence="2 3">
    <name type="scientific">Protopolystoma xenopodis</name>
    <dbReference type="NCBI Taxonomy" id="117903"/>
    <lineage>
        <taxon>Eukaryota</taxon>
        <taxon>Metazoa</taxon>
        <taxon>Spiralia</taxon>
        <taxon>Lophotrochozoa</taxon>
        <taxon>Platyhelminthes</taxon>
        <taxon>Monogenea</taxon>
        <taxon>Polyopisthocotylea</taxon>
        <taxon>Polystomatidea</taxon>
        <taxon>Polystomatidae</taxon>
        <taxon>Protopolystoma</taxon>
    </lineage>
</organism>
<gene>
    <name evidence="2" type="ORF">PXEA_LOCUS24432</name>
</gene>
<proteinExistence type="predicted"/>
<evidence type="ECO:0000313" key="3">
    <source>
        <dbReference type="Proteomes" id="UP000784294"/>
    </source>
</evidence>
<accession>A0A3S5AJK2</accession>
<feature type="region of interest" description="Disordered" evidence="1">
    <location>
        <begin position="1"/>
        <end position="41"/>
    </location>
</feature>